<gene>
    <name evidence="2" type="ORF">GN958_ATG20088</name>
</gene>
<keyword evidence="1" id="KW-0732">Signal</keyword>
<dbReference type="EMBL" id="JAACNO010002809">
    <property type="protein sequence ID" value="KAF4130722.1"/>
    <property type="molecule type" value="Genomic_DNA"/>
</dbReference>
<comment type="caution">
    <text evidence="2">The sequence shown here is derived from an EMBL/GenBank/DDBJ whole genome shotgun (WGS) entry which is preliminary data.</text>
</comment>
<reference evidence="2" key="1">
    <citation type="submission" date="2020-03" db="EMBL/GenBank/DDBJ databases">
        <title>Hybrid Assembly of Korean Phytophthora infestans isolates.</title>
        <authorList>
            <person name="Prokchorchik M."/>
            <person name="Lee Y."/>
            <person name="Seo J."/>
            <person name="Cho J.-H."/>
            <person name="Park Y.-E."/>
            <person name="Jang D.-C."/>
            <person name="Im J.-S."/>
            <person name="Choi J.-G."/>
            <person name="Park H.-J."/>
            <person name="Lee G.-B."/>
            <person name="Lee Y.-G."/>
            <person name="Hong S.-Y."/>
            <person name="Cho K."/>
            <person name="Sohn K.H."/>
        </authorList>
    </citation>
    <scope>NUCLEOTIDE SEQUENCE</scope>
    <source>
        <strain evidence="2">KR_2_A2</strain>
    </source>
</reference>
<feature type="signal peptide" evidence="1">
    <location>
        <begin position="1"/>
        <end position="19"/>
    </location>
</feature>
<dbReference type="Proteomes" id="UP000704712">
    <property type="component" value="Unassembled WGS sequence"/>
</dbReference>
<evidence type="ECO:0000313" key="3">
    <source>
        <dbReference type="Proteomes" id="UP000704712"/>
    </source>
</evidence>
<proteinExistence type="predicted"/>
<evidence type="ECO:0000313" key="2">
    <source>
        <dbReference type="EMBL" id="KAF4130722.1"/>
    </source>
</evidence>
<dbReference type="AlphaFoldDB" id="A0A8S9TT73"/>
<feature type="chain" id="PRO_5035796206" description="Secreted RxLR effector peptide protein" evidence="1">
    <location>
        <begin position="20"/>
        <end position="68"/>
    </location>
</feature>
<organism evidence="2 3">
    <name type="scientific">Phytophthora infestans</name>
    <name type="common">Potato late blight agent</name>
    <name type="synonym">Botrytis infestans</name>
    <dbReference type="NCBI Taxonomy" id="4787"/>
    <lineage>
        <taxon>Eukaryota</taxon>
        <taxon>Sar</taxon>
        <taxon>Stramenopiles</taxon>
        <taxon>Oomycota</taxon>
        <taxon>Peronosporomycetes</taxon>
        <taxon>Peronosporales</taxon>
        <taxon>Peronosporaceae</taxon>
        <taxon>Phytophthora</taxon>
    </lineage>
</organism>
<evidence type="ECO:0000256" key="1">
    <source>
        <dbReference type="SAM" id="SignalP"/>
    </source>
</evidence>
<evidence type="ECO:0008006" key="4">
    <source>
        <dbReference type="Google" id="ProtNLM"/>
    </source>
</evidence>
<accession>A0A8S9TT73</accession>
<sequence>MSTALKMLAVFFVRTMMLCNINTWEKHGTNMEDLFILTIYHRHEGHGSKIPEQKLQRVPSDSNAVVTK</sequence>
<protein>
    <recommendedName>
        <fullName evidence="4">Secreted RxLR effector peptide protein</fullName>
    </recommendedName>
</protein>
<name>A0A8S9TT73_PHYIN</name>